<protein>
    <submittedName>
        <fullName evidence="1">Uncharacterized protein</fullName>
    </submittedName>
</protein>
<dbReference type="Proteomes" id="UP000070578">
    <property type="component" value="Unassembled WGS sequence"/>
</dbReference>
<organism evidence="1 2">
    <name type="scientific">Candidatus Gallionella acididurans</name>
    <dbReference type="NCBI Taxonomy" id="1796491"/>
    <lineage>
        <taxon>Bacteria</taxon>
        <taxon>Pseudomonadati</taxon>
        <taxon>Pseudomonadota</taxon>
        <taxon>Betaproteobacteria</taxon>
        <taxon>Nitrosomonadales</taxon>
        <taxon>Gallionellaceae</taxon>
        <taxon>Gallionella</taxon>
    </lineage>
</organism>
<reference evidence="1 2" key="2">
    <citation type="submission" date="2016-03" db="EMBL/GenBank/DDBJ databases">
        <title>New uncultured bacterium of the family Gallionellaceae from acid mine drainage: description and reconstruction of genome based on metagenomic analysis of microbial community.</title>
        <authorList>
            <person name="Kadnikov V."/>
            <person name="Ivasenko D."/>
            <person name="Beletsky A."/>
            <person name="Mardanov A."/>
            <person name="Danilova E."/>
            <person name="Pimenov N."/>
            <person name="Karnachuk O."/>
            <person name="Ravin N."/>
        </authorList>
    </citation>
    <scope>NUCLEOTIDE SEQUENCE [LARGE SCALE GENOMIC DNA]</scope>
    <source>
        <strain evidence="1">ShG14-8</strain>
    </source>
</reference>
<evidence type="ECO:0000313" key="2">
    <source>
        <dbReference type="Proteomes" id="UP000070578"/>
    </source>
</evidence>
<proteinExistence type="predicted"/>
<evidence type="ECO:0000313" key="1">
    <source>
        <dbReference type="EMBL" id="KXS32183.1"/>
    </source>
</evidence>
<dbReference type="EMBL" id="LSLI01000039">
    <property type="protein sequence ID" value="KXS32183.1"/>
    <property type="molecule type" value="Genomic_DNA"/>
</dbReference>
<dbReference type="AlphaFoldDB" id="A0A139BTG9"/>
<gene>
    <name evidence="1" type="ORF">AWT59_1709</name>
</gene>
<comment type="caution">
    <text evidence="1">The sequence shown here is derived from an EMBL/GenBank/DDBJ whole genome shotgun (WGS) entry which is preliminary data.</text>
</comment>
<reference evidence="1 2" key="1">
    <citation type="submission" date="2016-02" db="EMBL/GenBank/DDBJ databases">
        <authorList>
            <person name="Wen L."/>
            <person name="He K."/>
            <person name="Yang H."/>
        </authorList>
    </citation>
    <scope>NUCLEOTIDE SEQUENCE [LARGE SCALE GENOMIC DNA]</scope>
    <source>
        <strain evidence="1">ShG14-8</strain>
    </source>
</reference>
<name>A0A139BTG9_9PROT</name>
<accession>A0A139BTG9</accession>
<sequence>MRTKKLLKATTLLNKAHTLDEGHAILADMRNDGITSNG</sequence>